<name>A0ABU5ZWD6_9FLAO</name>
<dbReference type="EMBL" id="JAYKLX010000005">
    <property type="protein sequence ID" value="MEB3346189.1"/>
    <property type="molecule type" value="Genomic_DNA"/>
</dbReference>
<proteinExistence type="predicted"/>
<accession>A0ABU5ZWD6</accession>
<feature type="signal peptide" evidence="2">
    <location>
        <begin position="1"/>
        <end position="19"/>
    </location>
</feature>
<sequence length="283" mass="31899">MKTFKITLVLLTIVSFTFGQTSAIKSEVIGTGSPILFLPGFTTPGSIFKDTVDHLTIQNEAHLISYAGFNGNEPIKINNESSWYGTIKKELVTYLRNKNLKSVIIIGHSMGGNLATDLAAELPDTISKIVIIDAIPCMRELMMPGVPANSLQYESPYNKQMLAMEETQFKQTATMMSQNMTNNKEKVETLINWIMEADRQTYVYGYTDLLKLDLRTVLDKIKAQTLILGASFPSVEIAKSNYEKQYANLANKTIQMASDSKHFIMFDQPEWYYKQINAFLSNE</sequence>
<dbReference type="PANTHER" id="PTHR43798">
    <property type="entry name" value="MONOACYLGLYCEROL LIPASE"/>
    <property type="match status" value="1"/>
</dbReference>
<reference evidence="4 5" key="1">
    <citation type="journal article" date="2013" name="Int. J. Syst. Evol. Microbiol.">
        <title>Aquimarina gracilis sp. nov., isolated from the gut microflora of a mussel, Mytilus coruscus, and emended description of Aquimarina spongiae.</title>
        <authorList>
            <person name="Park S.C."/>
            <person name="Choe H.N."/>
            <person name="Baik K.S."/>
            <person name="Seong C.N."/>
        </authorList>
    </citation>
    <scope>NUCLEOTIDE SEQUENCE [LARGE SCALE GENOMIC DNA]</scope>
    <source>
        <strain evidence="4 5">PSC32</strain>
    </source>
</reference>
<evidence type="ECO:0000256" key="2">
    <source>
        <dbReference type="SAM" id="SignalP"/>
    </source>
</evidence>
<evidence type="ECO:0000259" key="3">
    <source>
        <dbReference type="Pfam" id="PF12697"/>
    </source>
</evidence>
<comment type="caution">
    <text evidence="4">The sequence shown here is derived from an EMBL/GenBank/DDBJ whole genome shotgun (WGS) entry which is preliminary data.</text>
</comment>
<feature type="chain" id="PRO_5046158763" evidence="2">
    <location>
        <begin position="20"/>
        <end position="283"/>
    </location>
</feature>
<feature type="domain" description="AB hydrolase-1" evidence="3">
    <location>
        <begin position="35"/>
        <end position="273"/>
    </location>
</feature>
<dbReference type="RefSeq" id="WP_324180214.1">
    <property type="nucleotide sequence ID" value="NZ_BAABAW010000024.1"/>
</dbReference>
<gene>
    <name evidence="4" type="ORF">U6A24_11995</name>
</gene>
<dbReference type="InterPro" id="IPR050266">
    <property type="entry name" value="AB_hydrolase_sf"/>
</dbReference>
<keyword evidence="5" id="KW-1185">Reference proteome</keyword>
<dbReference type="Proteomes" id="UP001327027">
    <property type="component" value="Unassembled WGS sequence"/>
</dbReference>
<evidence type="ECO:0000313" key="4">
    <source>
        <dbReference type="EMBL" id="MEB3346189.1"/>
    </source>
</evidence>
<protein>
    <submittedName>
        <fullName evidence="4">Alpha/beta hydrolase</fullName>
    </submittedName>
</protein>
<keyword evidence="2" id="KW-0732">Signal</keyword>
<keyword evidence="1 4" id="KW-0378">Hydrolase</keyword>
<dbReference type="PANTHER" id="PTHR43798:SF31">
    <property type="entry name" value="AB HYDROLASE SUPERFAMILY PROTEIN YCLE"/>
    <property type="match status" value="1"/>
</dbReference>
<dbReference type="InterPro" id="IPR029058">
    <property type="entry name" value="AB_hydrolase_fold"/>
</dbReference>
<dbReference type="GO" id="GO:0016787">
    <property type="term" value="F:hydrolase activity"/>
    <property type="evidence" value="ECO:0007669"/>
    <property type="project" value="UniProtKB-KW"/>
</dbReference>
<evidence type="ECO:0000256" key="1">
    <source>
        <dbReference type="ARBA" id="ARBA00022801"/>
    </source>
</evidence>
<dbReference type="SUPFAM" id="SSF53474">
    <property type="entry name" value="alpha/beta-Hydrolases"/>
    <property type="match status" value="1"/>
</dbReference>
<dbReference type="InterPro" id="IPR000073">
    <property type="entry name" value="AB_hydrolase_1"/>
</dbReference>
<dbReference type="Pfam" id="PF12697">
    <property type="entry name" value="Abhydrolase_6"/>
    <property type="match status" value="1"/>
</dbReference>
<organism evidence="4 5">
    <name type="scientific">Aquimarina gracilis</name>
    <dbReference type="NCBI Taxonomy" id="874422"/>
    <lineage>
        <taxon>Bacteria</taxon>
        <taxon>Pseudomonadati</taxon>
        <taxon>Bacteroidota</taxon>
        <taxon>Flavobacteriia</taxon>
        <taxon>Flavobacteriales</taxon>
        <taxon>Flavobacteriaceae</taxon>
        <taxon>Aquimarina</taxon>
    </lineage>
</organism>
<dbReference type="Gene3D" id="3.40.50.1820">
    <property type="entry name" value="alpha/beta hydrolase"/>
    <property type="match status" value="1"/>
</dbReference>
<evidence type="ECO:0000313" key="5">
    <source>
        <dbReference type="Proteomes" id="UP001327027"/>
    </source>
</evidence>